<dbReference type="AlphaFoldDB" id="A0A554XB07"/>
<dbReference type="Proteomes" id="UP000318294">
    <property type="component" value="Unassembled WGS sequence"/>
</dbReference>
<evidence type="ECO:0000313" key="2">
    <source>
        <dbReference type="Proteomes" id="UP000318294"/>
    </source>
</evidence>
<reference evidence="1 2" key="1">
    <citation type="submission" date="2019-07" db="EMBL/GenBank/DDBJ databases">
        <title>Tepidimonas charontis SPSP-6 draft genome.</title>
        <authorList>
            <person name="Da Costa M.S."/>
            <person name="Froufe H.J.C."/>
            <person name="Egas C."/>
            <person name="Albuquerque L."/>
        </authorList>
    </citation>
    <scope>NUCLEOTIDE SEQUENCE [LARGE SCALE GENOMIC DNA]</scope>
    <source>
        <strain evidence="1 2">SPSP-6</strain>
    </source>
</reference>
<protein>
    <submittedName>
        <fullName evidence="1">Uncharacterized protein</fullName>
    </submittedName>
</protein>
<dbReference type="EMBL" id="VJON01000033">
    <property type="protein sequence ID" value="TSE33020.1"/>
    <property type="molecule type" value="Genomic_DNA"/>
</dbReference>
<accession>A0A554XB07</accession>
<sequence length="55" mass="6332">MGEPARGQKRLQEVIDLHRDNLRARPVGVQSQFHHELSKPLAYDKKPESARWIAA</sequence>
<evidence type="ECO:0000313" key="1">
    <source>
        <dbReference type="EMBL" id="TSE33020.1"/>
    </source>
</evidence>
<name>A0A554XB07_9BURK</name>
<proteinExistence type="predicted"/>
<gene>
    <name evidence="1" type="ORF">Tchar_01901</name>
</gene>
<keyword evidence="2" id="KW-1185">Reference proteome</keyword>
<organism evidence="1 2">
    <name type="scientific">Tepidimonas charontis</name>
    <dbReference type="NCBI Taxonomy" id="2267262"/>
    <lineage>
        <taxon>Bacteria</taxon>
        <taxon>Pseudomonadati</taxon>
        <taxon>Pseudomonadota</taxon>
        <taxon>Betaproteobacteria</taxon>
        <taxon>Burkholderiales</taxon>
        <taxon>Tepidimonas</taxon>
    </lineage>
</organism>
<comment type="caution">
    <text evidence="1">The sequence shown here is derived from an EMBL/GenBank/DDBJ whole genome shotgun (WGS) entry which is preliminary data.</text>
</comment>